<dbReference type="CDD" id="cd06529">
    <property type="entry name" value="S24_LexA-like"/>
    <property type="match status" value="1"/>
</dbReference>
<keyword evidence="3" id="KW-0804">Transcription</keyword>
<evidence type="ECO:0000256" key="4">
    <source>
        <dbReference type="SAM" id="MobiDB-lite"/>
    </source>
</evidence>
<evidence type="ECO:0000256" key="3">
    <source>
        <dbReference type="ARBA" id="ARBA00023163"/>
    </source>
</evidence>
<accession>A0A399R2C2</accession>
<dbReference type="Gene3D" id="2.10.109.10">
    <property type="entry name" value="Umud Fragment, subunit A"/>
    <property type="match status" value="1"/>
</dbReference>
<keyword evidence="2" id="KW-0238">DNA-binding</keyword>
<dbReference type="PANTHER" id="PTHR40661">
    <property type="match status" value="1"/>
</dbReference>
<gene>
    <name evidence="6" type="ORF">D1224_09045</name>
</gene>
<dbReference type="EMBL" id="QWGB01000005">
    <property type="protein sequence ID" value="RIJ24365.1"/>
    <property type="molecule type" value="Genomic_DNA"/>
</dbReference>
<evidence type="ECO:0000256" key="2">
    <source>
        <dbReference type="ARBA" id="ARBA00023125"/>
    </source>
</evidence>
<name>A0A399R2C2_9PROT</name>
<feature type="domain" description="Peptidase S24/S26A/S26B/S26C" evidence="5">
    <location>
        <begin position="82"/>
        <end position="200"/>
    </location>
</feature>
<dbReference type="InterPro" id="IPR036286">
    <property type="entry name" value="LexA/Signal_pep-like_sf"/>
</dbReference>
<keyword evidence="1" id="KW-0805">Transcription regulation</keyword>
<dbReference type="SUPFAM" id="SSF51306">
    <property type="entry name" value="LexA/Signal peptidase"/>
    <property type="match status" value="1"/>
</dbReference>
<protein>
    <submittedName>
        <fullName evidence="6">Helix-turn-helix transcriptional regulator</fullName>
    </submittedName>
</protein>
<dbReference type="InterPro" id="IPR015927">
    <property type="entry name" value="Peptidase_S24_S26A/B/C"/>
</dbReference>
<keyword evidence="7" id="KW-1185">Reference proteome</keyword>
<reference evidence="6 7" key="1">
    <citation type="submission" date="2018-08" db="EMBL/GenBank/DDBJ databases">
        <title>Henriciella mobilis sp. nov., isolated from seawater.</title>
        <authorList>
            <person name="Cheng H."/>
            <person name="Wu Y.-H."/>
            <person name="Xu X.-W."/>
            <person name="Guo L.-L."/>
        </authorList>
    </citation>
    <scope>NUCLEOTIDE SEQUENCE [LARGE SCALE GENOMIC DNA]</scope>
    <source>
        <strain evidence="6 7">CCUG66934</strain>
    </source>
</reference>
<evidence type="ECO:0000313" key="6">
    <source>
        <dbReference type="EMBL" id="RIJ24365.1"/>
    </source>
</evidence>
<proteinExistence type="predicted"/>
<feature type="region of interest" description="Disordered" evidence="4">
    <location>
        <begin position="25"/>
        <end position="46"/>
    </location>
</feature>
<evidence type="ECO:0000313" key="7">
    <source>
        <dbReference type="Proteomes" id="UP000265431"/>
    </source>
</evidence>
<dbReference type="InterPro" id="IPR039418">
    <property type="entry name" value="LexA-like"/>
</dbReference>
<dbReference type="AlphaFoldDB" id="A0A399R2C2"/>
<organism evidence="6 7">
    <name type="scientific">Henriciella barbarensis</name>
    <dbReference type="NCBI Taxonomy" id="86342"/>
    <lineage>
        <taxon>Bacteria</taxon>
        <taxon>Pseudomonadati</taxon>
        <taxon>Pseudomonadota</taxon>
        <taxon>Alphaproteobacteria</taxon>
        <taxon>Hyphomonadales</taxon>
        <taxon>Hyphomonadaceae</taxon>
        <taxon>Henriciella</taxon>
    </lineage>
</organism>
<evidence type="ECO:0000259" key="5">
    <source>
        <dbReference type="Pfam" id="PF00717"/>
    </source>
</evidence>
<evidence type="ECO:0000256" key="1">
    <source>
        <dbReference type="ARBA" id="ARBA00023015"/>
    </source>
</evidence>
<sequence length="205" mass="22019">MRHGDVWKGIDLLAEKNGLSASGLARQAGLDPTSFNPSKRQARDGRLRWPSTESIARALEAVGAGMDDFAALIEGHRGATAPLIGLAQAGADGFFDDSGFPTGGGWDEVRFPGLGGDPVYALEITGDSMEPAYREGDRIIVAPGAQVRKGDRVVAKTQDGEVMAKVLGRQTETQVDLVSLNPDHPIRTFRPSQINWIARILWVSQ</sequence>
<dbReference type="OrthoDB" id="9792157at2"/>
<comment type="caution">
    <text evidence="6">The sequence shown here is derived from an EMBL/GenBank/DDBJ whole genome shotgun (WGS) entry which is preliminary data.</text>
</comment>
<dbReference type="GO" id="GO:0003677">
    <property type="term" value="F:DNA binding"/>
    <property type="evidence" value="ECO:0007669"/>
    <property type="project" value="UniProtKB-KW"/>
</dbReference>
<dbReference type="PANTHER" id="PTHR40661:SF3">
    <property type="entry name" value="FELS-1 PROPHAGE TRANSCRIPTIONAL REGULATOR"/>
    <property type="match status" value="1"/>
</dbReference>
<dbReference type="Pfam" id="PF00717">
    <property type="entry name" value="Peptidase_S24"/>
    <property type="match status" value="1"/>
</dbReference>
<dbReference type="Proteomes" id="UP000265431">
    <property type="component" value="Unassembled WGS sequence"/>
</dbReference>